<accession>A0ABV7LDH2</accession>
<comment type="caution">
    <text evidence="1">The sequence shown here is derived from an EMBL/GenBank/DDBJ whole genome shotgun (WGS) entry which is preliminary data.</text>
</comment>
<organism evidence="1 2">
    <name type="scientific">Camelimonas abortus</name>
    <dbReference type="NCBI Taxonomy" id="1017184"/>
    <lineage>
        <taxon>Bacteria</taxon>
        <taxon>Pseudomonadati</taxon>
        <taxon>Pseudomonadota</taxon>
        <taxon>Alphaproteobacteria</taxon>
        <taxon>Hyphomicrobiales</taxon>
        <taxon>Chelatococcaceae</taxon>
        <taxon>Camelimonas</taxon>
    </lineage>
</organism>
<sequence length="43" mass="4469">MRPPRGPVCVTSRGACPSIPLPAGAPCRCDIPGFGWKRGAVAY</sequence>
<dbReference type="Proteomes" id="UP001595536">
    <property type="component" value="Unassembled WGS sequence"/>
</dbReference>
<keyword evidence="2" id="KW-1185">Reference proteome</keyword>
<evidence type="ECO:0000313" key="1">
    <source>
        <dbReference type="EMBL" id="MFC3265911.1"/>
    </source>
</evidence>
<gene>
    <name evidence="1" type="ORF">ACFOEX_06025</name>
</gene>
<reference evidence="2" key="1">
    <citation type="journal article" date="2019" name="Int. J. Syst. Evol. Microbiol.">
        <title>The Global Catalogue of Microorganisms (GCM) 10K type strain sequencing project: providing services to taxonomists for standard genome sequencing and annotation.</title>
        <authorList>
            <consortium name="The Broad Institute Genomics Platform"/>
            <consortium name="The Broad Institute Genome Sequencing Center for Infectious Disease"/>
            <person name="Wu L."/>
            <person name="Ma J."/>
        </authorList>
    </citation>
    <scope>NUCLEOTIDE SEQUENCE [LARGE SCALE GENOMIC DNA]</scope>
    <source>
        <strain evidence="2">CCM 7941</strain>
    </source>
</reference>
<dbReference type="RefSeq" id="WP_376829761.1">
    <property type="nucleotide sequence ID" value="NZ_JBHLWR010000006.1"/>
</dbReference>
<dbReference type="EMBL" id="JBHRUV010000025">
    <property type="protein sequence ID" value="MFC3265911.1"/>
    <property type="molecule type" value="Genomic_DNA"/>
</dbReference>
<evidence type="ECO:0000313" key="2">
    <source>
        <dbReference type="Proteomes" id="UP001595536"/>
    </source>
</evidence>
<proteinExistence type="predicted"/>
<name>A0ABV7LDH2_9HYPH</name>
<protein>
    <submittedName>
        <fullName evidence="1">Uncharacterized protein</fullName>
    </submittedName>
</protein>